<organism evidence="1">
    <name type="scientific">bioreactor metagenome</name>
    <dbReference type="NCBI Taxonomy" id="1076179"/>
    <lineage>
        <taxon>unclassified sequences</taxon>
        <taxon>metagenomes</taxon>
        <taxon>ecological metagenomes</taxon>
    </lineage>
</organism>
<accession>A0A645HR69</accession>
<dbReference type="InterPro" id="IPR029063">
    <property type="entry name" value="SAM-dependent_MTases_sf"/>
</dbReference>
<dbReference type="SUPFAM" id="SSF53335">
    <property type="entry name" value="S-adenosyl-L-methionine-dependent methyltransferases"/>
    <property type="match status" value="1"/>
</dbReference>
<evidence type="ECO:0000313" key="1">
    <source>
        <dbReference type="EMBL" id="MPN37853.1"/>
    </source>
</evidence>
<reference evidence="1" key="1">
    <citation type="submission" date="2019-08" db="EMBL/GenBank/DDBJ databases">
        <authorList>
            <person name="Kucharzyk K."/>
            <person name="Murdoch R.W."/>
            <person name="Higgins S."/>
            <person name="Loffler F."/>
        </authorList>
    </citation>
    <scope>NUCLEOTIDE SEQUENCE</scope>
</reference>
<dbReference type="AlphaFoldDB" id="A0A645HR69"/>
<gene>
    <name evidence="1" type="ORF">SDC9_185374</name>
</gene>
<protein>
    <recommendedName>
        <fullName evidence="2">Methyltransferase domain-containing protein</fullName>
    </recommendedName>
</protein>
<sequence length="180" mass="20756">MLQNAEANAKEARLNNLNFVKMEWTNVEIKALEWEKKFDLVFASMCPAVRSLRGLENMSLASKGYCLINQFVYDNDSVCEYLDTELKIKKGTSPHNDRKAVQGFFNVLWMDGYEPEMGYLKFNEETEIDINEAISNYSIKYDQILKEKNNDIAELLSKLVKDGKIKVATKKTVATILWHV</sequence>
<evidence type="ECO:0008006" key="2">
    <source>
        <dbReference type="Google" id="ProtNLM"/>
    </source>
</evidence>
<name>A0A645HR69_9ZZZZ</name>
<dbReference type="EMBL" id="VSSQ01092737">
    <property type="protein sequence ID" value="MPN37853.1"/>
    <property type="molecule type" value="Genomic_DNA"/>
</dbReference>
<comment type="caution">
    <text evidence="1">The sequence shown here is derived from an EMBL/GenBank/DDBJ whole genome shotgun (WGS) entry which is preliminary data.</text>
</comment>
<proteinExistence type="predicted"/>